<dbReference type="PANTHER" id="PTHR24321:SF11">
    <property type="entry name" value="BLR0893 PROTEIN"/>
    <property type="match status" value="1"/>
</dbReference>
<dbReference type="PROSITE" id="PS00061">
    <property type="entry name" value="ADH_SHORT"/>
    <property type="match status" value="1"/>
</dbReference>
<dbReference type="InterPro" id="IPR020904">
    <property type="entry name" value="Sc_DH/Rdtase_CS"/>
</dbReference>
<keyword evidence="4" id="KW-1185">Reference proteome</keyword>
<dbReference type="NCBIfam" id="NF005559">
    <property type="entry name" value="PRK07231.1"/>
    <property type="match status" value="1"/>
</dbReference>
<gene>
    <name evidence="3" type="ORF">ACG33_11830</name>
</gene>
<evidence type="ECO:0000313" key="4">
    <source>
        <dbReference type="Proteomes" id="UP000070250"/>
    </source>
</evidence>
<dbReference type="GO" id="GO:0016491">
    <property type="term" value="F:oxidoreductase activity"/>
    <property type="evidence" value="ECO:0007669"/>
    <property type="project" value="UniProtKB-KW"/>
</dbReference>
<comment type="similarity">
    <text evidence="1">Belongs to the short-chain dehydrogenases/reductases (SDR) family.</text>
</comment>
<dbReference type="RefSeq" id="WP_066921446.1">
    <property type="nucleotide sequence ID" value="NZ_CP011971.1"/>
</dbReference>
<dbReference type="InterPro" id="IPR036291">
    <property type="entry name" value="NAD(P)-bd_dom_sf"/>
</dbReference>
<dbReference type="Pfam" id="PF13561">
    <property type="entry name" value="adh_short_C2"/>
    <property type="match status" value="1"/>
</dbReference>
<name>A0A127FBH7_STEDE</name>
<dbReference type="FunFam" id="3.40.50.720:FF:000084">
    <property type="entry name" value="Short-chain dehydrogenase reductase"/>
    <property type="match status" value="1"/>
</dbReference>
<dbReference type="PRINTS" id="PR00081">
    <property type="entry name" value="GDHRDH"/>
</dbReference>
<evidence type="ECO:0000313" key="3">
    <source>
        <dbReference type="EMBL" id="AMN47774.1"/>
    </source>
</evidence>
<dbReference type="EMBL" id="CP011971">
    <property type="protein sequence ID" value="AMN47774.1"/>
    <property type="molecule type" value="Genomic_DNA"/>
</dbReference>
<protein>
    <recommendedName>
        <fullName evidence="5">Short-chain dehydrogenase</fullName>
    </recommendedName>
</protein>
<dbReference type="OrthoDB" id="9806974at2"/>
<evidence type="ECO:0008006" key="5">
    <source>
        <dbReference type="Google" id="ProtNLM"/>
    </source>
</evidence>
<dbReference type="STRING" id="465721.ACG33_11830"/>
<dbReference type="PATRIC" id="fig|465721.4.peg.2528"/>
<dbReference type="PRINTS" id="PR00080">
    <property type="entry name" value="SDRFAMILY"/>
</dbReference>
<proteinExistence type="inferred from homology"/>
<reference evidence="3 4" key="1">
    <citation type="submission" date="2015-06" db="EMBL/GenBank/DDBJ databases">
        <title>A Comprehensive Approach to Explore the Metabolic and Phylogenetic Diversity of Bacterial Steroid Degradation in the Environment: Testosterone as an Example.</title>
        <authorList>
            <person name="Yang F.-C."/>
            <person name="Chen Y.-L."/>
            <person name="Yu C.-P."/>
            <person name="Tang S.-L."/>
            <person name="Wang P.-H."/>
            <person name="Ismail W."/>
            <person name="Wang C.-H."/>
            <person name="Yang C.-Y."/>
            <person name="Chiang Y.-R."/>
        </authorList>
    </citation>
    <scope>NUCLEOTIDE SEQUENCE [LARGE SCALE GENOMIC DNA]</scope>
    <source>
        <strain evidence="3 4">DSM 18526</strain>
    </source>
</reference>
<accession>A0A127FBH7</accession>
<dbReference type="Gene3D" id="3.40.50.720">
    <property type="entry name" value="NAD(P)-binding Rossmann-like Domain"/>
    <property type="match status" value="1"/>
</dbReference>
<evidence type="ECO:0000256" key="1">
    <source>
        <dbReference type="ARBA" id="ARBA00006484"/>
    </source>
</evidence>
<dbReference type="KEGG" id="sdf:ACG33_11830"/>
<organism evidence="3 4">
    <name type="scientific">Steroidobacter denitrificans</name>
    <dbReference type="NCBI Taxonomy" id="465721"/>
    <lineage>
        <taxon>Bacteria</taxon>
        <taxon>Pseudomonadati</taxon>
        <taxon>Pseudomonadota</taxon>
        <taxon>Gammaproteobacteria</taxon>
        <taxon>Steroidobacterales</taxon>
        <taxon>Steroidobacteraceae</taxon>
        <taxon>Steroidobacter</taxon>
    </lineage>
</organism>
<dbReference type="SUPFAM" id="SSF51735">
    <property type="entry name" value="NAD(P)-binding Rossmann-fold domains"/>
    <property type="match status" value="1"/>
</dbReference>
<dbReference type="Proteomes" id="UP000070250">
    <property type="component" value="Chromosome"/>
</dbReference>
<evidence type="ECO:0000256" key="2">
    <source>
        <dbReference type="ARBA" id="ARBA00023002"/>
    </source>
</evidence>
<sequence length="253" mass="26556">MKNMLKDKVVLVTGGASGIGAVAANAFAREGAAVVLADIQLEAGAKIAESICDAGGKALFVKADVTLEADVKDMVTTTVKTFGRLDCAFNNAGVESTPGDTVQCTNENWDRTININLRGIWWCMKYEIPEMIKTGGGAIVNSSSIAGMIAFPGLPAYVASKHGVIGLSKNAALEFATQNIRVNALCPGVIHTAMIDRLTHGEEQAERAMAEGAPMGRMGTPEEIARTALWLCSDESSFVTGHALVADGGWVAR</sequence>
<dbReference type="AlphaFoldDB" id="A0A127FBH7"/>
<dbReference type="InterPro" id="IPR002347">
    <property type="entry name" value="SDR_fam"/>
</dbReference>
<dbReference type="PANTHER" id="PTHR24321">
    <property type="entry name" value="DEHYDROGENASES, SHORT CHAIN"/>
    <property type="match status" value="1"/>
</dbReference>
<keyword evidence="2" id="KW-0560">Oxidoreductase</keyword>